<dbReference type="Pfam" id="PF24160">
    <property type="entry name" value="UVB_sens_C"/>
    <property type="match status" value="1"/>
</dbReference>
<dbReference type="AlphaFoldDB" id="A0A077Z6I2"/>
<dbReference type="InterPro" id="IPR006968">
    <property type="entry name" value="RUS_fam"/>
</dbReference>
<keyword evidence="3" id="KW-0812">Transmembrane</keyword>
<feature type="domain" description="Protein root UVB sensitive/RUS" evidence="6">
    <location>
        <begin position="48"/>
        <end position="280"/>
    </location>
</feature>
<dbReference type="PANTHER" id="PTHR12770:SF31">
    <property type="entry name" value="RUS FAMILY MEMBER 1"/>
    <property type="match status" value="1"/>
</dbReference>
<accession>A0A077Z6I2</accession>
<evidence type="ECO:0000256" key="4">
    <source>
        <dbReference type="ARBA" id="ARBA00022989"/>
    </source>
</evidence>
<evidence type="ECO:0000259" key="6">
    <source>
        <dbReference type="Pfam" id="PF04884"/>
    </source>
</evidence>
<gene>
    <name evidence="8" type="ORF">TTRE_0000405901</name>
</gene>
<dbReference type="InterPro" id="IPR054549">
    <property type="entry name" value="UVB_sens_RUS_dom"/>
</dbReference>
<evidence type="ECO:0000256" key="2">
    <source>
        <dbReference type="ARBA" id="ARBA00007558"/>
    </source>
</evidence>
<dbReference type="PANTHER" id="PTHR12770">
    <property type="entry name" value="RUS1 FAMILY PROTEIN C16ORF58"/>
    <property type="match status" value="1"/>
</dbReference>
<evidence type="ECO:0000313" key="9">
    <source>
        <dbReference type="Proteomes" id="UP000030665"/>
    </source>
</evidence>
<feature type="domain" description="Root UVB sensitive protein C-terminal" evidence="7">
    <location>
        <begin position="284"/>
        <end position="422"/>
    </location>
</feature>
<dbReference type="EMBL" id="HG805980">
    <property type="protein sequence ID" value="CDW55786.1"/>
    <property type="molecule type" value="Genomic_DNA"/>
</dbReference>
<protein>
    <submittedName>
        <fullName evidence="8">DUF647 domain containing protein</fullName>
    </submittedName>
</protein>
<dbReference type="GO" id="GO:0016020">
    <property type="term" value="C:membrane"/>
    <property type="evidence" value="ECO:0007669"/>
    <property type="project" value="UniProtKB-SubCell"/>
</dbReference>
<keyword evidence="5" id="KW-0472">Membrane</keyword>
<reference evidence="8" key="1">
    <citation type="submission" date="2014-01" db="EMBL/GenBank/DDBJ databases">
        <authorList>
            <person name="Aslett M."/>
        </authorList>
    </citation>
    <scope>NUCLEOTIDE SEQUENCE</scope>
</reference>
<sequence>MGAQRFLGTLCVKEYYRSKRHSIFEIEHHGHGKILETERRPTLYQRFILFMYTAFLPVGYPESVTKDYWNYQVWDSFQAFCSSVTGALGMHAVLRGVGVGDENASVLAASLTWLLRDGSGMVAQIFVAWFAGRHLDTDCKAWRLTADVFNDLATWLELLSPNYEPFFLAIVCMSSILRAIVGLAGTASRTAITQHQALCNNLADVSAKDSAQETLVNFVALLWNLVMLPLVSKRRNVVIALCAVFTILHLQCNYKAIRALRFCTLNEKRFSLIVRSYLDTGNVPGIVQVNLEESLWPSLFTRPFRGRMSLGASMSAVLDRKANWFYSTDSFILRCSSHRGCKPHVDVLLAIDCSIYDILEAAFHAEAFMNGQGKNRLISRDGEMDHIYHFNDNVDFHHFYTKLQNSRWVLRDHSFIVDDYRYSAVPLSTFLDEQNEECSNGNSF</sequence>
<dbReference type="Pfam" id="PF04884">
    <property type="entry name" value="UVB_sens_prot"/>
    <property type="match status" value="1"/>
</dbReference>
<reference evidence="8" key="2">
    <citation type="submission" date="2014-03" db="EMBL/GenBank/DDBJ databases">
        <title>The whipworm genome and dual-species transcriptomics of an intimate host-pathogen interaction.</title>
        <authorList>
            <person name="Foth B.J."/>
            <person name="Tsai I.J."/>
            <person name="Reid A.J."/>
            <person name="Bancroft A.J."/>
            <person name="Nichol S."/>
            <person name="Tracey A."/>
            <person name="Holroyd N."/>
            <person name="Cotton J.A."/>
            <person name="Stanley E.J."/>
            <person name="Zarowiecki M."/>
            <person name="Liu J.Z."/>
            <person name="Huckvale T."/>
            <person name="Cooper P.J."/>
            <person name="Grencis R.K."/>
            <person name="Berriman M."/>
        </authorList>
    </citation>
    <scope>NUCLEOTIDE SEQUENCE [LARGE SCALE GENOMIC DNA]</scope>
</reference>
<comment type="similarity">
    <text evidence="2">Belongs to the RUS1 family.</text>
</comment>
<evidence type="ECO:0000256" key="5">
    <source>
        <dbReference type="ARBA" id="ARBA00023136"/>
    </source>
</evidence>
<evidence type="ECO:0000256" key="1">
    <source>
        <dbReference type="ARBA" id="ARBA00004370"/>
    </source>
</evidence>
<keyword evidence="4" id="KW-1133">Transmembrane helix</keyword>
<dbReference type="Proteomes" id="UP000030665">
    <property type="component" value="Unassembled WGS sequence"/>
</dbReference>
<dbReference type="OrthoDB" id="364779at2759"/>
<name>A0A077Z6I2_TRITR</name>
<organism evidence="8 9">
    <name type="scientific">Trichuris trichiura</name>
    <name type="common">Whipworm</name>
    <name type="synonym">Trichocephalus trichiurus</name>
    <dbReference type="NCBI Taxonomy" id="36087"/>
    <lineage>
        <taxon>Eukaryota</taxon>
        <taxon>Metazoa</taxon>
        <taxon>Ecdysozoa</taxon>
        <taxon>Nematoda</taxon>
        <taxon>Enoplea</taxon>
        <taxon>Dorylaimia</taxon>
        <taxon>Trichinellida</taxon>
        <taxon>Trichuridae</taxon>
        <taxon>Trichuris</taxon>
    </lineage>
</organism>
<comment type="subcellular location">
    <subcellularLocation>
        <location evidence="1">Membrane</location>
    </subcellularLocation>
</comment>
<evidence type="ECO:0000259" key="7">
    <source>
        <dbReference type="Pfam" id="PF24160"/>
    </source>
</evidence>
<evidence type="ECO:0000256" key="3">
    <source>
        <dbReference type="ARBA" id="ARBA00022692"/>
    </source>
</evidence>
<evidence type="ECO:0000313" key="8">
    <source>
        <dbReference type="EMBL" id="CDW55786.1"/>
    </source>
</evidence>
<proteinExistence type="inferred from homology"/>
<dbReference type="InterPro" id="IPR055412">
    <property type="entry name" value="UVB_sens_C"/>
</dbReference>
<keyword evidence="9" id="KW-1185">Reference proteome</keyword>